<dbReference type="PANTHER" id="PTHR46910">
    <property type="entry name" value="TRANSCRIPTION FACTOR PDR1"/>
    <property type="match status" value="1"/>
</dbReference>
<dbReference type="GO" id="GO:0000981">
    <property type="term" value="F:DNA-binding transcription factor activity, RNA polymerase II-specific"/>
    <property type="evidence" value="ECO:0007669"/>
    <property type="project" value="InterPro"/>
</dbReference>
<dbReference type="SUPFAM" id="SSF57701">
    <property type="entry name" value="Zn2/Cys6 DNA-binding domain"/>
    <property type="match status" value="1"/>
</dbReference>
<evidence type="ECO:0000313" key="6">
    <source>
        <dbReference type="Proteomes" id="UP001383192"/>
    </source>
</evidence>
<comment type="caution">
    <text evidence="5">The sequence shown here is derived from an EMBL/GenBank/DDBJ whole genome shotgun (WGS) entry which is preliminary data.</text>
</comment>
<proteinExistence type="predicted"/>
<dbReference type="PANTHER" id="PTHR46910:SF38">
    <property type="entry name" value="ZN(2)-C6 FUNGAL-TYPE DOMAIN-CONTAINING PROTEIN"/>
    <property type="match status" value="1"/>
</dbReference>
<dbReference type="AlphaFoldDB" id="A0AAW0E8Y4"/>
<reference evidence="5 6" key="1">
    <citation type="submission" date="2024-01" db="EMBL/GenBank/DDBJ databases">
        <title>A draft genome for a cacao thread blight-causing isolate of Paramarasmius palmivorus.</title>
        <authorList>
            <person name="Baruah I.K."/>
            <person name="Bukari Y."/>
            <person name="Amoako-Attah I."/>
            <person name="Meinhardt L.W."/>
            <person name="Bailey B.A."/>
            <person name="Cohen S.P."/>
        </authorList>
    </citation>
    <scope>NUCLEOTIDE SEQUENCE [LARGE SCALE GENOMIC DNA]</scope>
    <source>
        <strain evidence="5 6">GH-12</strain>
    </source>
</reference>
<feature type="region of interest" description="Disordered" evidence="3">
    <location>
        <begin position="115"/>
        <end position="139"/>
    </location>
</feature>
<gene>
    <name evidence="5" type="primary">GIN1_3</name>
    <name evidence="5" type="ORF">VNI00_001066</name>
</gene>
<dbReference type="EMBL" id="JAYKXP010000003">
    <property type="protein sequence ID" value="KAK7060301.1"/>
    <property type="molecule type" value="Genomic_DNA"/>
</dbReference>
<dbReference type="InterPro" id="IPR050987">
    <property type="entry name" value="AtrR-like"/>
</dbReference>
<keyword evidence="2" id="KW-0539">Nucleus</keyword>
<dbReference type="InterPro" id="IPR007219">
    <property type="entry name" value="XnlR_reg_dom"/>
</dbReference>
<feature type="domain" description="Xylanolytic transcriptional activator regulatory" evidence="4">
    <location>
        <begin position="341"/>
        <end position="412"/>
    </location>
</feature>
<dbReference type="GO" id="GO:0006351">
    <property type="term" value="P:DNA-templated transcription"/>
    <property type="evidence" value="ECO:0007669"/>
    <property type="project" value="InterPro"/>
</dbReference>
<dbReference type="GO" id="GO:0003677">
    <property type="term" value="F:DNA binding"/>
    <property type="evidence" value="ECO:0007669"/>
    <property type="project" value="InterPro"/>
</dbReference>
<dbReference type="InterPro" id="IPR001138">
    <property type="entry name" value="Zn2Cys6_DnaBD"/>
</dbReference>
<accession>A0AAW0E8Y4</accession>
<keyword evidence="1" id="KW-0479">Metal-binding</keyword>
<evidence type="ECO:0000256" key="2">
    <source>
        <dbReference type="ARBA" id="ARBA00023242"/>
    </source>
</evidence>
<organism evidence="5 6">
    <name type="scientific">Paramarasmius palmivorus</name>
    <dbReference type="NCBI Taxonomy" id="297713"/>
    <lineage>
        <taxon>Eukaryota</taxon>
        <taxon>Fungi</taxon>
        <taxon>Dikarya</taxon>
        <taxon>Basidiomycota</taxon>
        <taxon>Agaricomycotina</taxon>
        <taxon>Agaricomycetes</taxon>
        <taxon>Agaricomycetidae</taxon>
        <taxon>Agaricales</taxon>
        <taxon>Marasmiineae</taxon>
        <taxon>Marasmiaceae</taxon>
        <taxon>Paramarasmius</taxon>
    </lineage>
</organism>
<dbReference type="CDD" id="cd00067">
    <property type="entry name" value="GAL4"/>
    <property type="match status" value="1"/>
</dbReference>
<keyword evidence="6" id="KW-1185">Reference proteome</keyword>
<evidence type="ECO:0000259" key="4">
    <source>
        <dbReference type="SMART" id="SM00906"/>
    </source>
</evidence>
<sequence>MTASDEEETKHKKRARLQNACDECRRRKGFQIANMPAGVCSNCIAAKIECNHTFTKKKRGPKPTANSQHNNSTRTLVEEILSPTTPYVVPNDPSDVRRALFDLAQRVRYLEHELATRPKDSMPIQPSPEPDVEHKNTPIPESSEITTEISDSVYEMNTGESRLRHYGTSSRPMLVQTALNIKNAAKGEEDGYDRLTFTLKRPEFWELSPWQHMPTAQPAPLVFPDPDLITTLLELYFENFHPIFSLLHRQTFGKSVLSGLHYRDRGFGATLLAVCAIASRFSDDPRVFYPGSNSKHSVGWRWFGQLDLSPPTFMQLPSLYELQLYCLATMFINGASCPQFTWAWAGIGLRRAQDIGLHRRKEGPVTAEGELLKRAFFMLVTIDVMTSTFTGRPQATTPDDFDLDLPVDCDDEYWDHEDPNLAFKQPPGKPSSLAYGFSQYKLVNILSYANRTLFAFKRPQLLAVEQNTDWKQRILSQIDKALIKWVHDIPDHLKWDPLRQNKKFFHQSMSIYAVYYWIQMQIHRPFIRSQKEKSAFPSLAICANAARSCLLTIELMKRRAVLPLTSVIVTLFDSAVLLLVEVWKGGRVKELHPDKGLAEVYRCLALLQTFEDRYQIAGQLSDILSEIIAKEDPSRIPSVTALKRRRTTDTTDPTLVNPFSLAMAEEPRQYAGNARAAAHMNAQPSQPQSYHVPVYSSELGNIPVHADWFSANTGVGTMGTVPHIAPSIFGGSEQPEQVFEGFYGYGYDYVVPEFDSWIGGPGMDNIDWDIYGLGHYS</sequence>
<name>A0AAW0E8Y4_9AGAR</name>
<dbReference type="CDD" id="cd12148">
    <property type="entry name" value="fungal_TF_MHR"/>
    <property type="match status" value="1"/>
</dbReference>
<evidence type="ECO:0000256" key="3">
    <source>
        <dbReference type="SAM" id="MobiDB-lite"/>
    </source>
</evidence>
<dbReference type="Pfam" id="PF04082">
    <property type="entry name" value="Fungal_trans"/>
    <property type="match status" value="1"/>
</dbReference>
<dbReference type="InterPro" id="IPR036864">
    <property type="entry name" value="Zn2-C6_fun-type_DNA-bd_sf"/>
</dbReference>
<dbReference type="GO" id="GO:0008270">
    <property type="term" value="F:zinc ion binding"/>
    <property type="evidence" value="ECO:0007669"/>
    <property type="project" value="InterPro"/>
</dbReference>
<protein>
    <submittedName>
        <fullName evidence="5">Gypsy retrotransposon integrase-like protein 1</fullName>
    </submittedName>
</protein>
<evidence type="ECO:0000256" key="1">
    <source>
        <dbReference type="ARBA" id="ARBA00022723"/>
    </source>
</evidence>
<dbReference type="Proteomes" id="UP001383192">
    <property type="component" value="Unassembled WGS sequence"/>
</dbReference>
<dbReference type="SMART" id="SM00906">
    <property type="entry name" value="Fungal_trans"/>
    <property type="match status" value="1"/>
</dbReference>
<evidence type="ECO:0000313" key="5">
    <source>
        <dbReference type="EMBL" id="KAK7060301.1"/>
    </source>
</evidence>